<protein>
    <submittedName>
        <fullName evidence="2 3">Uncharacterized protein</fullName>
    </submittedName>
</protein>
<dbReference type="Proteomes" id="UP000006039">
    <property type="component" value="Unassembled WGS sequence"/>
</dbReference>
<feature type="region of interest" description="Disordered" evidence="1">
    <location>
        <begin position="1"/>
        <end position="23"/>
    </location>
</feature>
<dbReference type="EMBL" id="GL385404">
    <property type="protein sequence ID" value="EJT69437.1"/>
    <property type="molecule type" value="Genomic_DNA"/>
</dbReference>
<dbReference type="VEuPathDB" id="FungiDB:GGTG_13056"/>
<dbReference type="EnsemblFungi" id="EJT69437">
    <property type="protein sequence ID" value="EJT69437"/>
    <property type="gene ID" value="GGTG_13056"/>
</dbReference>
<evidence type="ECO:0000313" key="3">
    <source>
        <dbReference type="EnsemblFungi" id="EJT69437"/>
    </source>
</evidence>
<proteinExistence type="predicted"/>
<organism evidence="2">
    <name type="scientific">Gaeumannomyces tritici (strain R3-111a-1)</name>
    <name type="common">Wheat and barley take-all root rot fungus</name>
    <name type="synonym">Gaeumannomyces graminis var. tritici</name>
    <dbReference type="NCBI Taxonomy" id="644352"/>
    <lineage>
        <taxon>Eukaryota</taxon>
        <taxon>Fungi</taxon>
        <taxon>Dikarya</taxon>
        <taxon>Ascomycota</taxon>
        <taxon>Pezizomycotina</taxon>
        <taxon>Sordariomycetes</taxon>
        <taxon>Sordariomycetidae</taxon>
        <taxon>Magnaporthales</taxon>
        <taxon>Magnaporthaceae</taxon>
        <taxon>Gaeumannomyces</taxon>
    </lineage>
</organism>
<evidence type="ECO:0000313" key="4">
    <source>
        <dbReference type="Proteomes" id="UP000006039"/>
    </source>
</evidence>
<reference evidence="2" key="2">
    <citation type="submission" date="2010-07" db="EMBL/GenBank/DDBJ databases">
        <authorList>
            <consortium name="The Broad Institute Genome Sequencing Platform"/>
            <consortium name="Broad Institute Genome Sequencing Center for Infectious Disease"/>
            <person name="Ma L.-J."/>
            <person name="Dead R."/>
            <person name="Young S."/>
            <person name="Zeng Q."/>
            <person name="Koehrsen M."/>
            <person name="Alvarado L."/>
            <person name="Berlin A."/>
            <person name="Chapman S.B."/>
            <person name="Chen Z."/>
            <person name="Freedman E."/>
            <person name="Gellesch M."/>
            <person name="Goldberg J."/>
            <person name="Griggs A."/>
            <person name="Gujja S."/>
            <person name="Heilman E.R."/>
            <person name="Heiman D."/>
            <person name="Hepburn T."/>
            <person name="Howarth C."/>
            <person name="Jen D."/>
            <person name="Larson L."/>
            <person name="Mehta T."/>
            <person name="Neiman D."/>
            <person name="Pearson M."/>
            <person name="Roberts A."/>
            <person name="Saif S."/>
            <person name="Shea T."/>
            <person name="Shenoy N."/>
            <person name="Sisk P."/>
            <person name="Stolte C."/>
            <person name="Sykes S."/>
            <person name="Walk T."/>
            <person name="White J."/>
            <person name="Yandava C."/>
            <person name="Haas B."/>
            <person name="Nusbaum C."/>
            <person name="Birren B."/>
        </authorList>
    </citation>
    <scope>NUCLEOTIDE SEQUENCE</scope>
    <source>
        <strain evidence="2">R3-111a-1</strain>
    </source>
</reference>
<reference evidence="3" key="5">
    <citation type="submission" date="2018-04" db="UniProtKB">
        <authorList>
            <consortium name="EnsemblFungi"/>
        </authorList>
    </citation>
    <scope>IDENTIFICATION</scope>
    <source>
        <strain evidence="3">R3-111a-1</strain>
    </source>
</reference>
<gene>
    <name evidence="3" type="primary">20353514</name>
    <name evidence="2" type="ORF">GGTG_13056</name>
</gene>
<dbReference type="AlphaFoldDB" id="J3PHS5"/>
<keyword evidence="4" id="KW-1185">Reference proteome</keyword>
<evidence type="ECO:0000256" key="1">
    <source>
        <dbReference type="SAM" id="MobiDB-lite"/>
    </source>
</evidence>
<reference evidence="3" key="4">
    <citation type="journal article" date="2015" name="G3 (Bethesda)">
        <title>Genome sequences of three phytopathogenic species of the Magnaporthaceae family of fungi.</title>
        <authorList>
            <person name="Okagaki L.H."/>
            <person name="Nunes C.C."/>
            <person name="Sailsbery J."/>
            <person name="Clay B."/>
            <person name="Brown D."/>
            <person name="John T."/>
            <person name="Oh Y."/>
            <person name="Young N."/>
            <person name="Fitzgerald M."/>
            <person name="Haas B.J."/>
            <person name="Zeng Q."/>
            <person name="Young S."/>
            <person name="Adiconis X."/>
            <person name="Fan L."/>
            <person name="Levin J.Z."/>
            <person name="Mitchell T.K."/>
            <person name="Okubara P.A."/>
            <person name="Farman M.L."/>
            <person name="Kohn L.M."/>
            <person name="Birren B."/>
            <person name="Ma L.-J."/>
            <person name="Dean R.A."/>
        </authorList>
    </citation>
    <scope>NUCLEOTIDE SEQUENCE</scope>
    <source>
        <strain evidence="3">R3-111a-1</strain>
    </source>
</reference>
<reference evidence="2" key="3">
    <citation type="submission" date="2010-09" db="EMBL/GenBank/DDBJ databases">
        <title>Annotation of Gaeumannomyces graminis var. tritici R3-111a-1.</title>
        <authorList>
            <consortium name="The Broad Institute Genome Sequencing Platform"/>
            <person name="Ma L.-J."/>
            <person name="Dead R."/>
            <person name="Young S.K."/>
            <person name="Zeng Q."/>
            <person name="Gargeya S."/>
            <person name="Fitzgerald M."/>
            <person name="Haas B."/>
            <person name="Abouelleil A."/>
            <person name="Alvarado L."/>
            <person name="Arachchi H.M."/>
            <person name="Berlin A."/>
            <person name="Brown A."/>
            <person name="Chapman S.B."/>
            <person name="Chen Z."/>
            <person name="Dunbar C."/>
            <person name="Freedman E."/>
            <person name="Gearin G."/>
            <person name="Gellesch M."/>
            <person name="Goldberg J."/>
            <person name="Griggs A."/>
            <person name="Gujja S."/>
            <person name="Heiman D."/>
            <person name="Howarth C."/>
            <person name="Larson L."/>
            <person name="Lui A."/>
            <person name="MacDonald P.J.P."/>
            <person name="Mehta T."/>
            <person name="Montmayeur A."/>
            <person name="Murphy C."/>
            <person name="Neiman D."/>
            <person name="Pearson M."/>
            <person name="Priest M."/>
            <person name="Roberts A."/>
            <person name="Saif S."/>
            <person name="Shea T."/>
            <person name="Shenoy N."/>
            <person name="Sisk P."/>
            <person name="Stolte C."/>
            <person name="Sykes S."/>
            <person name="Yandava C."/>
            <person name="Wortman J."/>
            <person name="Nusbaum C."/>
            <person name="Birren B."/>
        </authorList>
    </citation>
    <scope>NUCLEOTIDE SEQUENCE</scope>
    <source>
        <strain evidence="2">R3-111a-1</strain>
    </source>
</reference>
<sequence length="108" mass="11362">MSGSMRLPIGAQAGARRRDKGSHAVDKIGAAARVDCGELGVGSRLGLEVALALVASMYWLPLLSLKAVPLPPIWLQLWAEASCAPAQSMLARHSCPPGSHDLVWALPI</sequence>
<evidence type="ECO:0000313" key="2">
    <source>
        <dbReference type="EMBL" id="EJT69437.1"/>
    </source>
</evidence>
<accession>J3PHS5</accession>
<dbReference type="GeneID" id="20353514"/>
<dbReference type="HOGENOM" id="CLU_2197149_0_0_1"/>
<name>J3PHS5_GAET3</name>
<dbReference type="RefSeq" id="XP_009229222.1">
    <property type="nucleotide sequence ID" value="XM_009230958.1"/>
</dbReference>
<reference evidence="4" key="1">
    <citation type="submission" date="2010-07" db="EMBL/GenBank/DDBJ databases">
        <title>The genome sequence of Gaeumannomyces graminis var. tritici strain R3-111a-1.</title>
        <authorList>
            <consortium name="The Broad Institute Genome Sequencing Platform"/>
            <person name="Ma L.-J."/>
            <person name="Dead R."/>
            <person name="Young S."/>
            <person name="Zeng Q."/>
            <person name="Koehrsen M."/>
            <person name="Alvarado L."/>
            <person name="Berlin A."/>
            <person name="Chapman S.B."/>
            <person name="Chen Z."/>
            <person name="Freedman E."/>
            <person name="Gellesch M."/>
            <person name="Goldberg J."/>
            <person name="Griggs A."/>
            <person name="Gujja S."/>
            <person name="Heilman E.R."/>
            <person name="Heiman D."/>
            <person name="Hepburn T."/>
            <person name="Howarth C."/>
            <person name="Jen D."/>
            <person name="Larson L."/>
            <person name="Mehta T."/>
            <person name="Neiman D."/>
            <person name="Pearson M."/>
            <person name="Roberts A."/>
            <person name="Saif S."/>
            <person name="Shea T."/>
            <person name="Shenoy N."/>
            <person name="Sisk P."/>
            <person name="Stolte C."/>
            <person name="Sykes S."/>
            <person name="Walk T."/>
            <person name="White J."/>
            <person name="Yandava C."/>
            <person name="Haas B."/>
            <person name="Nusbaum C."/>
            <person name="Birren B."/>
        </authorList>
    </citation>
    <scope>NUCLEOTIDE SEQUENCE [LARGE SCALE GENOMIC DNA]</scope>
    <source>
        <strain evidence="4">R3-111a-1</strain>
    </source>
</reference>